<keyword evidence="1" id="KW-1133">Transmembrane helix</keyword>
<feature type="transmembrane region" description="Helical" evidence="1">
    <location>
        <begin position="311"/>
        <end position="330"/>
    </location>
</feature>
<proteinExistence type="predicted"/>
<dbReference type="RefSeq" id="WP_133214092.1">
    <property type="nucleotide sequence ID" value="NZ_SMSE01000003.1"/>
</dbReference>
<dbReference type="OrthoDB" id="7069365at2"/>
<organism evidence="2 3">
    <name type="scientific">Seongchinamella unica</name>
    <dbReference type="NCBI Taxonomy" id="2547392"/>
    <lineage>
        <taxon>Bacteria</taxon>
        <taxon>Pseudomonadati</taxon>
        <taxon>Pseudomonadota</taxon>
        <taxon>Gammaproteobacteria</taxon>
        <taxon>Cellvibrionales</taxon>
        <taxon>Halieaceae</taxon>
        <taxon>Seongchinamella</taxon>
    </lineage>
</organism>
<feature type="transmembrane region" description="Helical" evidence="1">
    <location>
        <begin position="166"/>
        <end position="183"/>
    </location>
</feature>
<feature type="transmembrane region" description="Helical" evidence="1">
    <location>
        <begin position="82"/>
        <end position="103"/>
    </location>
</feature>
<evidence type="ECO:0008006" key="4">
    <source>
        <dbReference type="Google" id="ProtNLM"/>
    </source>
</evidence>
<feature type="transmembrane region" description="Helical" evidence="1">
    <location>
        <begin position="138"/>
        <end position="160"/>
    </location>
</feature>
<feature type="transmembrane region" description="Helical" evidence="1">
    <location>
        <begin position="350"/>
        <end position="378"/>
    </location>
</feature>
<gene>
    <name evidence="2" type="ORF">E2F43_15095</name>
</gene>
<dbReference type="EMBL" id="SMSE01000003">
    <property type="protein sequence ID" value="TDG12881.1"/>
    <property type="molecule type" value="Genomic_DNA"/>
</dbReference>
<comment type="caution">
    <text evidence="2">The sequence shown here is derived from an EMBL/GenBank/DDBJ whole genome shotgun (WGS) entry which is preliminary data.</text>
</comment>
<feature type="transmembrane region" description="Helical" evidence="1">
    <location>
        <begin position="230"/>
        <end position="248"/>
    </location>
</feature>
<reference evidence="2 3" key="1">
    <citation type="submission" date="2019-03" db="EMBL/GenBank/DDBJ databases">
        <title>Seongchinamella monodicae gen. nov., sp. nov., a novel member of the Gammaproteobacteria isolated from a tidal mudflat of beach.</title>
        <authorList>
            <person name="Yang H.G."/>
            <person name="Kang J.W."/>
            <person name="Lee S.D."/>
        </authorList>
    </citation>
    <scope>NUCLEOTIDE SEQUENCE [LARGE SCALE GENOMIC DNA]</scope>
    <source>
        <strain evidence="2 3">GH4-78</strain>
    </source>
</reference>
<keyword evidence="1" id="KW-0472">Membrane</keyword>
<protein>
    <recommendedName>
        <fullName evidence="4">Polysaccharide biosynthesis protein</fullName>
    </recommendedName>
</protein>
<keyword evidence="3" id="KW-1185">Reference proteome</keyword>
<keyword evidence="1" id="KW-0812">Transmembrane</keyword>
<feature type="transmembrane region" description="Helical" evidence="1">
    <location>
        <begin position="204"/>
        <end position="224"/>
    </location>
</feature>
<evidence type="ECO:0000256" key="1">
    <source>
        <dbReference type="SAM" id="Phobius"/>
    </source>
</evidence>
<evidence type="ECO:0000313" key="3">
    <source>
        <dbReference type="Proteomes" id="UP000295554"/>
    </source>
</evidence>
<feature type="transmembrane region" description="Helical" evidence="1">
    <location>
        <begin position="278"/>
        <end position="299"/>
    </location>
</feature>
<name>A0A4R5LQR4_9GAMM</name>
<sequence length="400" mass="43769">MALDFMSLRFSKVVTLVALGMPGVYRIIAFGLIQNIHGVGQLGVFASNYFIVQVLMIPTAVGLSGLVLTRLPKLDKIQSLKFFYSCIWTLFLLLVLSIFPLILLVKLGVLKGLVDCFFLLASFGLVQIVRSYYISQNLFSGLLGFELILLALSVLLLLAFDFVDPMVLVSLGGIIPVIAFLLKHNSFVGTSLLPRVDVAFAWRVSLSNLLTAPIILLITPIIRAELGDEAAGISGLSIAIYSAVLLIPRSMSAVYLRRMSQSVFDLVALKKLFFEFRFLLNIFLAALIVLSAASISLIMSFKELVGVSEPVLLAVLMATAFPVLMSQFSLPASNFFMARERLESLNQSNFVCLAVIVSVYLFCILCQLSGLNFVWALAATVSISSLARAKFLNSLVGLRE</sequence>
<accession>A0A4R5LQR4</accession>
<dbReference type="AlphaFoldDB" id="A0A4R5LQR4"/>
<evidence type="ECO:0000313" key="2">
    <source>
        <dbReference type="EMBL" id="TDG12881.1"/>
    </source>
</evidence>
<feature type="transmembrane region" description="Helical" evidence="1">
    <location>
        <begin position="50"/>
        <end position="70"/>
    </location>
</feature>
<dbReference type="Proteomes" id="UP000295554">
    <property type="component" value="Unassembled WGS sequence"/>
</dbReference>
<feature type="transmembrane region" description="Helical" evidence="1">
    <location>
        <begin position="109"/>
        <end position="126"/>
    </location>
</feature>